<organism evidence="5 6">
    <name type="scientific">Cyclopterus lumpus</name>
    <name type="common">Lumpsucker</name>
    <dbReference type="NCBI Taxonomy" id="8103"/>
    <lineage>
        <taxon>Eukaryota</taxon>
        <taxon>Metazoa</taxon>
        <taxon>Chordata</taxon>
        <taxon>Craniata</taxon>
        <taxon>Vertebrata</taxon>
        <taxon>Euteleostomi</taxon>
        <taxon>Actinopterygii</taxon>
        <taxon>Neopterygii</taxon>
        <taxon>Teleostei</taxon>
        <taxon>Neoteleostei</taxon>
        <taxon>Acanthomorphata</taxon>
        <taxon>Eupercaria</taxon>
        <taxon>Perciformes</taxon>
        <taxon>Cottioidei</taxon>
        <taxon>Cottales</taxon>
        <taxon>Cyclopteridae</taxon>
        <taxon>Cyclopterus</taxon>
    </lineage>
</organism>
<sequence>MLCAARMEEFVTEEEEPWYDQRDLEQDLHLAAELGKTLLERNNELEDSLQQMYINNEEQVQEIEYLSKQLEMLREMNEQHAKVYEQLDVTARELEITNEKLVLESKTSHQKIDRLTGTMETLQGQVNSLTARVEELRTLEELRVRREKTERRKTVHSFPCLKELCTAPRYEDGFLLANPGSVDLAEPRPVDEENERLRDVVSSLRGAVATERGQREGAERECAAVLQEFERLEQRLSGAEGCQLRVQELEAELQEMQQLRKSRLCLIGGLEDGLETLLSNGPETDTPEEALGQEEGGQGAAGEPGGGPVRKSCSDTALNAISARDASGRRQGSYAIHANGVRKRGMSILREVDEQYHALLEKYEGLLGKCRRHEESLCHAGVQTSRPVSRDPSMKDYSMVCAGPSTSGASAAAAAPSAPSTPEALEGISRQVEQVDKRLSQNTPEYKALFKEIFSRLQKTKRDMHAPKSKKK</sequence>
<gene>
    <name evidence="5" type="primary">cdr2l</name>
</gene>
<reference evidence="5" key="2">
    <citation type="submission" date="2025-09" db="UniProtKB">
        <authorList>
            <consortium name="Ensembl"/>
        </authorList>
    </citation>
    <scope>IDENTIFICATION</scope>
</reference>
<feature type="coiled-coil region" evidence="3">
    <location>
        <begin position="215"/>
        <end position="259"/>
    </location>
</feature>
<evidence type="ECO:0000256" key="2">
    <source>
        <dbReference type="ARBA" id="ARBA00023054"/>
    </source>
</evidence>
<dbReference type="PANTHER" id="PTHR19232:SF10">
    <property type="entry name" value="CEREBELLAR DEGENERATION-RELATED PROTEIN 2-LIKE"/>
    <property type="match status" value="1"/>
</dbReference>
<dbReference type="PANTHER" id="PTHR19232">
    <property type="entry name" value="CENTROCORTIN FAMILY MEMBER"/>
    <property type="match status" value="1"/>
</dbReference>
<evidence type="ECO:0000256" key="3">
    <source>
        <dbReference type="SAM" id="Coils"/>
    </source>
</evidence>
<feature type="compositionally biased region" description="Gly residues" evidence="4">
    <location>
        <begin position="294"/>
        <end position="308"/>
    </location>
</feature>
<proteinExistence type="inferred from homology"/>
<keyword evidence="6" id="KW-1185">Reference proteome</keyword>
<name>A0A8C2X623_CYCLU</name>
<dbReference type="KEGG" id="clum:117734831"/>
<protein>
    <submittedName>
        <fullName evidence="5">Cerebellar degeneration-related protein 2-like</fullName>
    </submittedName>
</protein>
<dbReference type="CTD" id="30850"/>
<accession>A0A8C2X623</accession>
<dbReference type="Ensembl" id="ENSCLMT00005011358.1">
    <property type="protein sequence ID" value="ENSCLMP00005010508.1"/>
    <property type="gene ID" value="ENSCLMG00005005797.1"/>
</dbReference>
<dbReference type="Proteomes" id="UP000694565">
    <property type="component" value="Unplaced"/>
</dbReference>
<evidence type="ECO:0000313" key="5">
    <source>
        <dbReference type="Ensembl" id="ENSCLMP00005010508.1"/>
    </source>
</evidence>
<evidence type="ECO:0000256" key="1">
    <source>
        <dbReference type="ARBA" id="ARBA00009019"/>
    </source>
</evidence>
<evidence type="ECO:0000313" key="6">
    <source>
        <dbReference type="Proteomes" id="UP000694565"/>
    </source>
</evidence>
<dbReference type="GeneTree" id="ENSGT00390000018570"/>
<comment type="similarity">
    <text evidence="1">Belongs to the CDR2 family.</text>
</comment>
<reference evidence="5" key="1">
    <citation type="submission" date="2025-08" db="UniProtKB">
        <authorList>
            <consortium name="Ensembl"/>
        </authorList>
    </citation>
    <scope>IDENTIFICATION</scope>
</reference>
<dbReference type="OrthoDB" id="10059415at2759"/>
<dbReference type="RefSeq" id="XP_034395003.1">
    <property type="nucleotide sequence ID" value="XM_034539112.1"/>
</dbReference>
<dbReference type="InterPro" id="IPR026079">
    <property type="entry name" value="CDR2"/>
</dbReference>
<keyword evidence="2 3" id="KW-0175">Coiled coil</keyword>
<feature type="region of interest" description="Disordered" evidence="4">
    <location>
        <begin position="276"/>
        <end position="312"/>
    </location>
</feature>
<feature type="coiled-coil region" evidence="3">
    <location>
        <begin position="42"/>
        <end position="152"/>
    </location>
</feature>
<dbReference type="AlphaFoldDB" id="A0A8C2X623"/>
<dbReference type="GeneID" id="117734831"/>
<evidence type="ECO:0000256" key="4">
    <source>
        <dbReference type="SAM" id="MobiDB-lite"/>
    </source>
</evidence>